<evidence type="ECO:0000313" key="7">
    <source>
        <dbReference type="Proteomes" id="UP000583127"/>
    </source>
</evidence>
<organism evidence="6 7">
    <name type="scientific">Paraburkholderia antibiotica</name>
    <dbReference type="NCBI Taxonomy" id="2728839"/>
    <lineage>
        <taxon>Bacteria</taxon>
        <taxon>Pseudomonadati</taxon>
        <taxon>Pseudomonadota</taxon>
        <taxon>Betaproteobacteria</taxon>
        <taxon>Burkholderiales</taxon>
        <taxon>Burkholderiaceae</taxon>
        <taxon>Paraburkholderia</taxon>
    </lineage>
</organism>
<reference evidence="6 7" key="1">
    <citation type="submission" date="2020-04" db="EMBL/GenBank/DDBJ databases">
        <title>Paraburkholderia sp. G-4-1-8 isolated from soil.</title>
        <authorList>
            <person name="Dahal R.H."/>
        </authorList>
    </citation>
    <scope>NUCLEOTIDE SEQUENCE [LARGE SCALE GENOMIC DNA]</scope>
    <source>
        <strain evidence="6 7">G-4-1-8</strain>
    </source>
</reference>
<dbReference type="InterPro" id="IPR038765">
    <property type="entry name" value="Papain-like_cys_pep_sf"/>
</dbReference>
<evidence type="ECO:0000256" key="1">
    <source>
        <dbReference type="ARBA" id="ARBA00007074"/>
    </source>
</evidence>
<accession>A0A7X9X2L5</accession>
<dbReference type="GO" id="GO:0008234">
    <property type="term" value="F:cysteine-type peptidase activity"/>
    <property type="evidence" value="ECO:0007669"/>
    <property type="project" value="UniProtKB-KW"/>
</dbReference>
<keyword evidence="2" id="KW-0645">Protease</keyword>
<keyword evidence="3" id="KW-0378">Hydrolase</keyword>
<dbReference type="EMBL" id="JABBFZ010000002">
    <property type="protein sequence ID" value="NML30266.1"/>
    <property type="molecule type" value="Genomic_DNA"/>
</dbReference>
<dbReference type="Gene3D" id="3.90.1720.10">
    <property type="entry name" value="endopeptidase domain like (from Nostoc punctiforme)"/>
    <property type="match status" value="1"/>
</dbReference>
<evidence type="ECO:0000256" key="2">
    <source>
        <dbReference type="ARBA" id="ARBA00022670"/>
    </source>
</evidence>
<dbReference type="GO" id="GO:0006508">
    <property type="term" value="P:proteolysis"/>
    <property type="evidence" value="ECO:0007669"/>
    <property type="project" value="UniProtKB-KW"/>
</dbReference>
<protein>
    <submittedName>
        <fullName evidence="6">CHAP domain-containing protein</fullName>
    </submittedName>
</protein>
<evidence type="ECO:0000256" key="3">
    <source>
        <dbReference type="ARBA" id="ARBA00022801"/>
    </source>
</evidence>
<dbReference type="Proteomes" id="UP000583127">
    <property type="component" value="Unassembled WGS sequence"/>
</dbReference>
<comment type="similarity">
    <text evidence="1">Belongs to the peptidase C40 family.</text>
</comment>
<evidence type="ECO:0000256" key="4">
    <source>
        <dbReference type="ARBA" id="ARBA00022807"/>
    </source>
</evidence>
<comment type="caution">
    <text evidence="6">The sequence shown here is derived from an EMBL/GenBank/DDBJ whole genome shotgun (WGS) entry which is preliminary data.</text>
</comment>
<dbReference type="RefSeq" id="WP_169496542.1">
    <property type="nucleotide sequence ID" value="NZ_JABBFZ010000002.1"/>
</dbReference>
<dbReference type="SUPFAM" id="SSF54001">
    <property type="entry name" value="Cysteine proteinases"/>
    <property type="match status" value="1"/>
</dbReference>
<sequence>MQWNKTEAVRYLQAHARLSSDSKCATYVRMAIEHGGIRLMRTRAAQDYGTSLIYAGFYEVSGSDIQAGDVVIIQATPNHGFGHMAMYDGQIWISDFRQLHGFYPGRDYRNARPPYKIYRHD</sequence>
<evidence type="ECO:0000313" key="6">
    <source>
        <dbReference type="EMBL" id="NML30266.1"/>
    </source>
</evidence>
<dbReference type="AlphaFoldDB" id="A0A7X9X2L5"/>
<keyword evidence="7" id="KW-1185">Reference proteome</keyword>
<evidence type="ECO:0000259" key="5">
    <source>
        <dbReference type="Pfam" id="PF00877"/>
    </source>
</evidence>
<feature type="domain" description="NlpC/P60" evidence="5">
    <location>
        <begin position="23"/>
        <end position="90"/>
    </location>
</feature>
<dbReference type="InterPro" id="IPR000064">
    <property type="entry name" value="NLP_P60_dom"/>
</dbReference>
<gene>
    <name evidence="6" type="ORF">HHL14_05410</name>
</gene>
<dbReference type="Pfam" id="PF00877">
    <property type="entry name" value="NLPC_P60"/>
    <property type="match status" value="1"/>
</dbReference>
<keyword evidence="4" id="KW-0788">Thiol protease</keyword>
<proteinExistence type="inferred from homology"/>
<name>A0A7X9X2L5_9BURK</name>